<accession>A0AAP8T949</accession>
<dbReference type="CDD" id="cd06564">
    <property type="entry name" value="GH20_DspB_LnbB-like"/>
    <property type="match status" value="1"/>
</dbReference>
<keyword evidence="3" id="KW-0326">Glycosidase</keyword>
<dbReference type="InterPro" id="IPR029018">
    <property type="entry name" value="Hex-like_dom2"/>
</dbReference>
<dbReference type="PRINTS" id="PR00738">
    <property type="entry name" value="GLHYDRLASE20"/>
</dbReference>
<reference evidence="8 9" key="1">
    <citation type="journal article" date="2017" name="BMC Genomics">
        <title>Genome sequencing of 39 Akkermansia muciniphila isolates reveals its population structure, genomic and functional diverisity, and global distribution in mammalian gut microbiotas.</title>
        <authorList>
            <person name="Guo X."/>
            <person name="Li S."/>
            <person name="Zhang J."/>
            <person name="Wu F."/>
            <person name="Li X."/>
            <person name="Wu D."/>
            <person name="Zhang M."/>
            <person name="Ou Z."/>
            <person name="Jie Z."/>
            <person name="Yan Q."/>
            <person name="Li P."/>
            <person name="Yi J."/>
            <person name="Peng Y."/>
        </authorList>
    </citation>
    <scope>NUCLEOTIDE SEQUENCE [LARGE SCALE GENOMIC DNA]</scope>
    <source>
        <strain evidence="8 9">GP43</strain>
    </source>
</reference>
<dbReference type="Proteomes" id="UP000235914">
    <property type="component" value="Unassembled WGS sequence"/>
</dbReference>
<dbReference type="GO" id="GO:0005975">
    <property type="term" value="P:carbohydrate metabolic process"/>
    <property type="evidence" value="ECO:0007669"/>
    <property type="project" value="InterPro"/>
</dbReference>
<evidence type="ECO:0000256" key="2">
    <source>
        <dbReference type="ARBA" id="ARBA00022801"/>
    </source>
</evidence>
<evidence type="ECO:0000256" key="1">
    <source>
        <dbReference type="ARBA" id="ARBA00006285"/>
    </source>
</evidence>
<comment type="caution">
    <text evidence="8">The sequence shown here is derived from an EMBL/GenBank/DDBJ whole genome shotgun (WGS) entry which is preliminary data.</text>
</comment>
<proteinExistence type="inferred from homology"/>
<feature type="domain" description="Beta-hexosaminidase bacterial type N-terminal" evidence="7">
    <location>
        <begin position="110"/>
        <end position="228"/>
    </location>
</feature>
<sequence length="756" mass="83844">MKKNLFLMIAVLAASPVMGQDAKQIADSLSIPPVKAGAKQLPMPSVSGAQIKLLGADYEQLVNSKGKIAPVISDTPVNVSFKVTKDGKEAVSKDYEIMLQAPQAAQGNPKPRIIPEILQWKGGQGEYKLGNTVTIACPDKELGKLFAADMEDVLGKKVKLVAPGAKADIFLSLLKGGNLGREGYRLQIARDGVRLGAAAPTGLFWGTRTLLQMLRQTPGSVPCGTAVDFPRYQLRGFMLDVARTPYPLSYLKDVIRTMAWYKMNDLHLVINNNYIFHEHYVDNGHDPFKESYAAFRLESKMKGKDGTPLTAKDLFYTKKEFADLVSYARKYGVNIVPEFDTPGHALSFTRLRPDLIYKGPMNHEKRRCEMLDAANPETIDLVSKVFDEYMLKDPKLGRPVFADCGVVHVGADEFYGDKEDYRHFANAVLSHALKRGYTPRIWGSLSAKPGKTPVVSKGVQMNLWSTGWMKAWEAVNQGYDVINTNDGALYIVPFAGYYRMDRNHKGLYNNWIPNRIGNETLPSGHPQLLGGTFAVWNDETDIMHTGYAPYDIWGIISGSMDVLSQKLWGIAKAPDTFEQHRELVSSIGNAPRTNPLHKWKDSQPFTVKPSSLPQKLDKPALGPNYRLTMELELTAAPEGKEQVLLAAPEGELLAVMKDGTVGFRRDDSLEFSFGAKLPVGKKVKVEIVGEPEKTSLLLDGEPAGTAVLKNFSDKSKDFSDKFKHRPKVHRSTFILPLKELGSSFQGKVFHMNVQPL</sequence>
<dbReference type="InterPro" id="IPR015883">
    <property type="entry name" value="Glyco_hydro_20_cat"/>
</dbReference>
<evidence type="ECO:0000259" key="7">
    <source>
        <dbReference type="Pfam" id="PF02838"/>
    </source>
</evidence>
<evidence type="ECO:0000313" key="9">
    <source>
        <dbReference type="Proteomes" id="UP000235914"/>
    </source>
</evidence>
<keyword evidence="5" id="KW-0732">Signal</keyword>
<evidence type="ECO:0000313" key="8">
    <source>
        <dbReference type="EMBL" id="PNC56007.1"/>
    </source>
</evidence>
<dbReference type="InterPro" id="IPR017853">
    <property type="entry name" value="GH"/>
</dbReference>
<dbReference type="Gene3D" id="3.30.379.10">
    <property type="entry name" value="Chitobiase/beta-hexosaminidase domain 2-like"/>
    <property type="match status" value="1"/>
</dbReference>
<dbReference type="PANTHER" id="PTHR43678">
    <property type="entry name" value="PUTATIVE (AFU_ORTHOLOGUE AFUA_2G00640)-RELATED"/>
    <property type="match status" value="1"/>
</dbReference>
<dbReference type="Gene3D" id="3.20.20.80">
    <property type="entry name" value="Glycosidases"/>
    <property type="match status" value="1"/>
</dbReference>
<comment type="similarity">
    <text evidence="1">Belongs to the glycosyl hydrolase 20 family.</text>
</comment>
<feature type="signal peptide" evidence="5">
    <location>
        <begin position="1"/>
        <end position="19"/>
    </location>
</feature>
<evidence type="ECO:0008006" key="10">
    <source>
        <dbReference type="Google" id="ProtNLM"/>
    </source>
</evidence>
<feature type="domain" description="Glycoside hydrolase family 20 catalytic" evidence="6">
    <location>
        <begin position="232"/>
        <end position="414"/>
    </location>
</feature>
<dbReference type="AlphaFoldDB" id="A0AAP8T949"/>
<evidence type="ECO:0000259" key="6">
    <source>
        <dbReference type="Pfam" id="PF00728"/>
    </source>
</evidence>
<dbReference type="InterPro" id="IPR052764">
    <property type="entry name" value="GH20_Enzymes"/>
</dbReference>
<dbReference type="PANTHER" id="PTHR43678:SF1">
    <property type="entry name" value="BETA-N-ACETYLHEXOSAMINIDASE"/>
    <property type="match status" value="1"/>
</dbReference>
<dbReference type="RefSeq" id="WP_102735762.1">
    <property type="nucleotide sequence ID" value="NZ_PJKN01000004.1"/>
</dbReference>
<dbReference type="InterPro" id="IPR015882">
    <property type="entry name" value="HEX_bac_N"/>
</dbReference>
<feature type="chain" id="PRO_5042841637" description="Beta-N-acetylhexosaminidase" evidence="5">
    <location>
        <begin position="20"/>
        <end position="756"/>
    </location>
</feature>
<dbReference type="InterPro" id="IPR025705">
    <property type="entry name" value="Beta_hexosaminidase_sua/sub"/>
</dbReference>
<name>A0AAP8T949_9BACT</name>
<evidence type="ECO:0000256" key="4">
    <source>
        <dbReference type="PIRSR" id="PIRSR625705-1"/>
    </source>
</evidence>
<dbReference type="SUPFAM" id="SSF55545">
    <property type="entry name" value="beta-N-acetylhexosaminidase-like domain"/>
    <property type="match status" value="1"/>
</dbReference>
<feature type="active site" description="Proton donor" evidence="4">
    <location>
        <position position="413"/>
    </location>
</feature>
<keyword evidence="2" id="KW-0378">Hydrolase</keyword>
<protein>
    <recommendedName>
        <fullName evidence="10">Beta-N-acetylhexosaminidase</fullName>
    </recommendedName>
</protein>
<dbReference type="GO" id="GO:0004563">
    <property type="term" value="F:beta-N-acetylhexosaminidase activity"/>
    <property type="evidence" value="ECO:0007669"/>
    <property type="project" value="InterPro"/>
</dbReference>
<dbReference type="SUPFAM" id="SSF51445">
    <property type="entry name" value="(Trans)glycosidases"/>
    <property type="match status" value="1"/>
</dbReference>
<organism evidence="8 9">
    <name type="scientific">Akkermansia muciniphila</name>
    <dbReference type="NCBI Taxonomy" id="239935"/>
    <lineage>
        <taxon>Bacteria</taxon>
        <taxon>Pseudomonadati</taxon>
        <taxon>Verrucomicrobiota</taxon>
        <taxon>Verrucomicrobiia</taxon>
        <taxon>Verrucomicrobiales</taxon>
        <taxon>Akkermansiaceae</taxon>
        <taxon>Akkermansia</taxon>
    </lineage>
</organism>
<gene>
    <name evidence="8" type="ORF">CXU09_07970</name>
</gene>
<dbReference type="EMBL" id="PJKN01000004">
    <property type="protein sequence ID" value="PNC56007.1"/>
    <property type="molecule type" value="Genomic_DNA"/>
</dbReference>
<dbReference type="Pfam" id="PF00728">
    <property type="entry name" value="Glyco_hydro_20"/>
    <property type="match status" value="1"/>
</dbReference>
<evidence type="ECO:0000256" key="5">
    <source>
        <dbReference type="SAM" id="SignalP"/>
    </source>
</evidence>
<dbReference type="Pfam" id="PF02838">
    <property type="entry name" value="Glyco_hydro_20b"/>
    <property type="match status" value="1"/>
</dbReference>
<evidence type="ECO:0000256" key="3">
    <source>
        <dbReference type="ARBA" id="ARBA00023295"/>
    </source>
</evidence>